<feature type="transmembrane region" description="Helical" evidence="1">
    <location>
        <begin position="1002"/>
        <end position="1022"/>
    </location>
</feature>
<gene>
    <name evidence="2" type="ORF">SAMN02745114_00899</name>
</gene>
<dbReference type="OrthoDB" id="9815466at2"/>
<proteinExistence type="predicted"/>
<feature type="transmembrane region" description="Helical" evidence="1">
    <location>
        <begin position="522"/>
        <end position="542"/>
    </location>
</feature>
<name>A0A1T4LHK2_9FIRM</name>
<dbReference type="RefSeq" id="WP_078768390.1">
    <property type="nucleotide sequence ID" value="NZ_FUWW01000008.1"/>
</dbReference>
<feature type="transmembrane region" description="Helical" evidence="1">
    <location>
        <begin position="20"/>
        <end position="37"/>
    </location>
</feature>
<feature type="transmembrane region" description="Helical" evidence="1">
    <location>
        <begin position="253"/>
        <end position="274"/>
    </location>
</feature>
<feature type="transmembrane region" description="Helical" evidence="1">
    <location>
        <begin position="111"/>
        <end position="131"/>
    </location>
</feature>
<feature type="transmembrane region" description="Helical" evidence="1">
    <location>
        <begin position="398"/>
        <end position="420"/>
    </location>
</feature>
<feature type="transmembrane region" description="Helical" evidence="1">
    <location>
        <begin position="280"/>
        <end position="300"/>
    </location>
</feature>
<dbReference type="InterPro" id="IPR018580">
    <property type="entry name" value="Uncharacterised_YfhO"/>
</dbReference>
<sequence length="1035" mass="118125">MDITKSGNIIKTNKVFNAQTVAYSLVYSIGLVVFLIIKQMLKGFGLSAGIAMSVSFVAVMLGLFFCEKKFVFAKSINSKPLKQALTYLFRCVVDFGFFKILDFTLNDMLNMSAMLVYIFSAILIFVFNLYFDRLIVFDNIEKAERNGNTKLYRSFFENRFVLLSMCLATIGILFVFMIFKMFPFGDTTVLRMDLYHQYGPLFVELYDRITDFKSFLYSWESGGGSSFLGNYFNYLSSPFSFLIFLFDRDQIGYAITFLVIAKGVASAGTFAYFLKKSFDAHSYVSAAFGVFYAFSGYFLAYYWNIMWVDGMIWLPLVALGIEDIINNGKCKRYILSLSVLLFSSYYIGYMTCIFSVLYFFVYFIAHKDFSAKINIYSEKQKPLKEFFNNKFVMSVVKFGFSSLFVGMLCACFLVPVYFILQSCSATSDSFPSTVEQNFNLIDMLSSHLAGLETTIRSSGDDVLPNIYCGILPAILLPLYLINKKIGLKEKASYVFLLLFFIVSFNCNALDFIWHAFHVPNDLPFRYSFLYVFILLVMSFRCLMNFKGIAYKDVMITGIAFIFLVLYFQKYPTNKISNYTIYVSLAFIIVWTLVLLVIKKGNFSKFVIGITVLCMAFCEVIVGDSKSYLFTQDQTPYVEKMDTMANAVNYLKEKDKGFYRTELTYLNTRMDPCLYNYNGMSAFSSMAYESYSQTQYNLGMFGNRINSYTYNTQTPVYNMMYNIKYLIKESSSLDLSDTYYKKIYTTKDGAKTPVYENKYNLPIAFLASKSIENWDNTEGNPFEVQEDLIDKATGVSNLFVPVEYIGTESYNANCEEVTQNGAYFIDEIEENTGGSVSVLFKSVKDGNVYIYVSSSEIENINYYWNNSTNTTFQSIAEPYILDLGYHKAGDEIKAVIDLNGISSSGASFYIYAYNIDDTVLNSAYEMLSLGKMNIEKHSDTKLEGTINAGYDGFLYTSIPYDEGWKIYIDGHKVKTFEIGDSQLSAAIKQGKHTIKLVYSPKGLTYGLPISACAWVGVFGYELLKRIKRTKKAQELL</sequence>
<protein>
    <submittedName>
        <fullName evidence="2">Uncharacterized membrane protein YfhO</fullName>
    </submittedName>
</protein>
<dbReference type="PANTHER" id="PTHR38454:SF1">
    <property type="entry name" value="INTEGRAL MEMBRANE PROTEIN"/>
    <property type="match status" value="1"/>
</dbReference>
<dbReference type="AlphaFoldDB" id="A0A1T4LHK2"/>
<feature type="transmembrane region" description="Helical" evidence="1">
    <location>
        <begin position="604"/>
        <end position="622"/>
    </location>
</feature>
<keyword evidence="1" id="KW-0472">Membrane</keyword>
<accession>A0A1T4LHK2</accession>
<keyword evidence="3" id="KW-1185">Reference proteome</keyword>
<feature type="transmembrane region" description="Helical" evidence="1">
    <location>
        <begin position="549"/>
        <end position="567"/>
    </location>
</feature>
<feature type="transmembrane region" description="Helical" evidence="1">
    <location>
        <begin position="579"/>
        <end position="597"/>
    </location>
</feature>
<organism evidence="2 3">
    <name type="scientific">Eubacterium coprostanoligenes</name>
    <dbReference type="NCBI Taxonomy" id="290054"/>
    <lineage>
        <taxon>Bacteria</taxon>
        <taxon>Bacillati</taxon>
        <taxon>Bacillota</taxon>
        <taxon>Clostridia</taxon>
        <taxon>Eubacteriales</taxon>
        <taxon>Eubacteriaceae</taxon>
        <taxon>Eubacterium</taxon>
    </lineage>
</organism>
<dbReference type="Pfam" id="PF09586">
    <property type="entry name" value="YfhO"/>
    <property type="match status" value="1"/>
</dbReference>
<dbReference type="PANTHER" id="PTHR38454">
    <property type="entry name" value="INTEGRAL MEMBRANE PROTEIN-RELATED"/>
    <property type="match status" value="1"/>
</dbReference>
<evidence type="ECO:0000313" key="3">
    <source>
        <dbReference type="Proteomes" id="UP000190657"/>
    </source>
</evidence>
<dbReference type="EMBL" id="FUWW01000008">
    <property type="protein sequence ID" value="SJZ54279.1"/>
    <property type="molecule type" value="Genomic_DNA"/>
</dbReference>
<dbReference type="Proteomes" id="UP000190657">
    <property type="component" value="Unassembled WGS sequence"/>
</dbReference>
<dbReference type="STRING" id="290054.SAMN02745114_00899"/>
<feature type="transmembrane region" description="Helical" evidence="1">
    <location>
        <begin position="493"/>
        <end position="516"/>
    </location>
</feature>
<evidence type="ECO:0000313" key="2">
    <source>
        <dbReference type="EMBL" id="SJZ54279.1"/>
    </source>
</evidence>
<evidence type="ECO:0000256" key="1">
    <source>
        <dbReference type="SAM" id="Phobius"/>
    </source>
</evidence>
<feature type="transmembrane region" description="Helical" evidence="1">
    <location>
        <begin position="462"/>
        <end position="481"/>
    </location>
</feature>
<feature type="transmembrane region" description="Helical" evidence="1">
    <location>
        <begin position="43"/>
        <end position="66"/>
    </location>
</feature>
<keyword evidence="1" id="KW-1133">Transmembrane helix</keyword>
<feature type="transmembrane region" description="Helical" evidence="1">
    <location>
        <begin position="160"/>
        <end position="182"/>
    </location>
</feature>
<feature type="transmembrane region" description="Helical" evidence="1">
    <location>
        <begin position="345"/>
        <end position="365"/>
    </location>
</feature>
<reference evidence="2 3" key="1">
    <citation type="submission" date="2017-02" db="EMBL/GenBank/DDBJ databases">
        <authorList>
            <person name="Peterson S.W."/>
        </authorList>
    </citation>
    <scope>NUCLEOTIDE SEQUENCE [LARGE SCALE GENOMIC DNA]</scope>
    <source>
        <strain evidence="2 3">ATCC 51222</strain>
    </source>
</reference>
<keyword evidence="1" id="KW-0812">Transmembrane</keyword>